<protein>
    <recommendedName>
        <fullName evidence="4">Spore coat protein CotF</fullName>
    </recommendedName>
</protein>
<name>A0A919RWD8_9CLOT</name>
<dbReference type="RefSeq" id="WP_212902381.1">
    <property type="nucleotide sequence ID" value="NZ_BOPZ01000002.1"/>
</dbReference>
<sequence>MQIQLSQKERMILEDLKTQEEVCIQKYNNYSQQVQDYQLKQLCSKLAGAEQQHYNTINQLLQGQQPNLNQSQQGQQSQQNQQMQQTSTQNPVPGSVNQNDKMLCTDLLATEKHVSGNYDIGIFESASPQVRQTLQHIQQEEQKHGEELFNYMQSHGMYNVK</sequence>
<keyword evidence="3" id="KW-1185">Reference proteome</keyword>
<proteinExistence type="predicted"/>
<dbReference type="AlphaFoldDB" id="A0A919RWD8"/>
<dbReference type="Proteomes" id="UP000679179">
    <property type="component" value="Unassembled WGS sequence"/>
</dbReference>
<dbReference type="Pfam" id="PF07875">
    <property type="entry name" value="Coat_F"/>
    <property type="match status" value="1"/>
</dbReference>
<gene>
    <name evidence="2" type="ORF">CPJCM30710_02870</name>
</gene>
<accession>A0A919RWD8</accession>
<evidence type="ECO:0008006" key="4">
    <source>
        <dbReference type="Google" id="ProtNLM"/>
    </source>
</evidence>
<dbReference type="EMBL" id="BOPZ01000002">
    <property type="protein sequence ID" value="GIM27621.1"/>
    <property type="molecule type" value="Genomic_DNA"/>
</dbReference>
<feature type="compositionally biased region" description="Low complexity" evidence="1">
    <location>
        <begin position="67"/>
        <end position="91"/>
    </location>
</feature>
<dbReference type="CDD" id="cd00657">
    <property type="entry name" value="Ferritin_like"/>
    <property type="match status" value="1"/>
</dbReference>
<dbReference type="InterPro" id="IPR012851">
    <property type="entry name" value="Spore_coat_CotF-like"/>
</dbReference>
<comment type="caution">
    <text evidence="2">The sequence shown here is derived from an EMBL/GenBank/DDBJ whole genome shotgun (WGS) entry which is preliminary data.</text>
</comment>
<dbReference type="SUPFAM" id="SSF47240">
    <property type="entry name" value="Ferritin-like"/>
    <property type="match status" value="1"/>
</dbReference>
<dbReference type="Gene3D" id="1.20.1260.10">
    <property type="match status" value="1"/>
</dbReference>
<reference evidence="2" key="1">
    <citation type="submission" date="2021-03" db="EMBL/GenBank/DDBJ databases">
        <title>Taxonomic study of Clostridium polyendosporum from meadow-gley soil under rice.</title>
        <authorList>
            <person name="Kobayashi H."/>
            <person name="Tanizawa Y."/>
            <person name="Yagura M."/>
        </authorList>
    </citation>
    <scope>NUCLEOTIDE SEQUENCE</scope>
    <source>
        <strain evidence="2">JCM 30710</strain>
    </source>
</reference>
<evidence type="ECO:0000256" key="1">
    <source>
        <dbReference type="SAM" id="MobiDB-lite"/>
    </source>
</evidence>
<organism evidence="2 3">
    <name type="scientific">Clostridium polyendosporum</name>
    <dbReference type="NCBI Taxonomy" id="69208"/>
    <lineage>
        <taxon>Bacteria</taxon>
        <taxon>Bacillati</taxon>
        <taxon>Bacillota</taxon>
        <taxon>Clostridia</taxon>
        <taxon>Eubacteriales</taxon>
        <taxon>Clostridiaceae</taxon>
        <taxon>Clostridium</taxon>
    </lineage>
</organism>
<evidence type="ECO:0000313" key="3">
    <source>
        <dbReference type="Proteomes" id="UP000679179"/>
    </source>
</evidence>
<feature type="region of interest" description="Disordered" evidence="1">
    <location>
        <begin position="67"/>
        <end position="99"/>
    </location>
</feature>
<evidence type="ECO:0000313" key="2">
    <source>
        <dbReference type="EMBL" id="GIM27621.1"/>
    </source>
</evidence>
<dbReference type="InterPro" id="IPR012347">
    <property type="entry name" value="Ferritin-like"/>
</dbReference>
<dbReference type="InterPro" id="IPR009078">
    <property type="entry name" value="Ferritin-like_SF"/>
</dbReference>